<dbReference type="Proteomes" id="UP001221757">
    <property type="component" value="Unassembled WGS sequence"/>
</dbReference>
<feature type="transmembrane region" description="Helical" evidence="1">
    <location>
        <begin position="243"/>
        <end position="264"/>
    </location>
</feature>
<accession>A0AAD7DQF2</accession>
<organism evidence="2 3">
    <name type="scientific">Mycena rosella</name>
    <name type="common">Pink bonnet</name>
    <name type="synonym">Agaricus rosellus</name>
    <dbReference type="NCBI Taxonomy" id="1033263"/>
    <lineage>
        <taxon>Eukaryota</taxon>
        <taxon>Fungi</taxon>
        <taxon>Dikarya</taxon>
        <taxon>Basidiomycota</taxon>
        <taxon>Agaricomycotina</taxon>
        <taxon>Agaricomycetes</taxon>
        <taxon>Agaricomycetidae</taxon>
        <taxon>Agaricales</taxon>
        <taxon>Marasmiineae</taxon>
        <taxon>Mycenaceae</taxon>
        <taxon>Mycena</taxon>
    </lineage>
</organism>
<feature type="transmembrane region" description="Helical" evidence="1">
    <location>
        <begin position="48"/>
        <end position="68"/>
    </location>
</feature>
<keyword evidence="1" id="KW-0812">Transmembrane</keyword>
<feature type="transmembrane region" description="Helical" evidence="1">
    <location>
        <begin position="22"/>
        <end position="41"/>
    </location>
</feature>
<feature type="transmembrane region" description="Helical" evidence="1">
    <location>
        <begin position="132"/>
        <end position="152"/>
    </location>
</feature>
<comment type="caution">
    <text evidence="2">The sequence shown here is derived from an EMBL/GenBank/DDBJ whole genome shotgun (WGS) entry which is preliminary data.</text>
</comment>
<dbReference type="AlphaFoldDB" id="A0AAD7DQF2"/>
<gene>
    <name evidence="2" type="ORF">B0H17DRAFT_1197677</name>
</gene>
<protein>
    <submittedName>
        <fullName evidence="2">Uncharacterized protein</fullName>
    </submittedName>
</protein>
<feature type="transmembrane region" description="Helical" evidence="1">
    <location>
        <begin position="172"/>
        <end position="196"/>
    </location>
</feature>
<evidence type="ECO:0000313" key="2">
    <source>
        <dbReference type="EMBL" id="KAJ7696935.1"/>
    </source>
</evidence>
<dbReference type="EMBL" id="JARKIE010000032">
    <property type="protein sequence ID" value="KAJ7696935.1"/>
    <property type="molecule type" value="Genomic_DNA"/>
</dbReference>
<sequence>MSSLTALLPIRGIYLQMTLLELFMNGLYTGVFIATIYSFVFRKGAERISLPICMAFVAMYTFSTVHAASRWVMIKNAFIDNGDTPESTLAYLLENPVWLVIIPGIAFPANTLVADCVLIWRCWTVWNQNLKVIIIPTLCTIVGAAFGFLSVAKEVQFILHPNLDRNAFRTFATVWFIMSLATTLVATLFIVFRILTMTEGRLRGYGRVIEIVVESAALYCVVLIIFLPFLIRGSTEDGYPEAILVQVTGLAPTLIIARVSFGLARPDTTWKGYSGLSILSRSYIPSGARIELSSHILPSALVLESQEFKNVVV</sequence>
<evidence type="ECO:0000256" key="1">
    <source>
        <dbReference type="SAM" id="Phobius"/>
    </source>
</evidence>
<keyword evidence="1" id="KW-0472">Membrane</keyword>
<name>A0AAD7DQF2_MYCRO</name>
<keyword evidence="1" id="KW-1133">Transmembrane helix</keyword>
<feature type="transmembrane region" description="Helical" evidence="1">
    <location>
        <begin position="208"/>
        <end position="231"/>
    </location>
</feature>
<keyword evidence="3" id="KW-1185">Reference proteome</keyword>
<proteinExistence type="predicted"/>
<feature type="transmembrane region" description="Helical" evidence="1">
    <location>
        <begin position="97"/>
        <end position="120"/>
    </location>
</feature>
<evidence type="ECO:0000313" key="3">
    <source>
        <dbReference type="Proteomes" id="UP001221757"/>
    </source>
</evidence>
<reference evidence="2" key="1">
    <citation type="submission" date="2023-03" db="EMBL/GenBank/DDBJ databases">
        <title>Massive genome expansion in bonnet fungi (Mycena s.s.) driven by repeated elements and novel gene families across ecological guilds.</title>
        <authorList>
            <consortium name="Lawrence Berkeley National Laboratory"/>
            <person name="Harder C.B."/>
            <person name="Miyauchi S."/>
            <person name="Viragh M."/>
            <person name="Kuo A."/>
            <person name="Thoen E."/>
            <person name="Andreopoulos B."/>
            <person name="Lu D."/>
            <person name="Skrede I."/>
            <person name="Drula E."/>
            <person name="Henrissat B."/>
            <person name="Morin E."/>
            <person name="Kohler A."/>
            <person name="Barry K."/>
            <person name="LaButti K."/>
            <person name="Morin E."/>
            <person name="Salamov A."/>
            <person name="Lipzen A."/>
            <person name="Mereny Z."/>
            <person name="Hegedus B."/>
            <person name="Baldrian P."/>
            <person name="Stursova M."/>
            <person name="Weitz H."/>
            <person name="Taylor A."/>
            <person name="Grigoriev I.V."/>
            <person name="Nagy L.G."/>
            <person name="Martin F."/>
            <person name="Kauserud H."/>
        </authorList>
    </citation>
    <scope>NUCLEOTIDE SEQUENCE</scope>
    <source>
        <strain evidence="2">CBHHK067</strain>
    </source>
</reference>